<organism evidence="4 5">
    <name type="scientific">Tropilaelaps mercedesae</name>
    <dbReference type="NCBI Taxonomy" id="418985"/>
    <lineage>
        <taxon>Eukaryota</taxon>
        <taxon>Metazoa</taxon>
        <taxon>Ecdysozoa</taxon>
        <taxon>Arthropoda</taxon>
        <taxon>Chelicerata</taxon>
        <taxon>Arachnida</taxon>
        <taxon>Acari</taxon>
        <taxon>Parasitiformes</taxon>
        <taxon>Mesostigmata</taxon>
        <taxon>Gamasina</taxon>
        <taxon>Dermanyssoidea</taxon>
        <taxon>Laelapidae</taxon>
        <taxon>Tropilaelaps</taxon>
    </lineage>
</organism>
<dbReference type="GO" id="GO:0005886">
    <property type="term" value="C:plasma membrane"/>
    <property type="evidence" value="ECO:0007669"/>
    <property type="project" value="TreeGrafter"/>
</dbReference>
<dbReference type="Gene3D" id="2.60.40.10">
    <property type="entry name" value="Immunoglobulins"/>
    <property type="match status" value="2"/>
</dbReference>
<accession>A0A1V9XT22</accession>
<evidence type="ECO:0000259" key="3">
    <source>
        <dbReference type="PROSITE" id="PS50835"/>
    </source>
</evidence>
<dbReference type="PROSITE" id="PS50835">
    <property type="entry name" value="IG_LIKE"/>
    <property type="match status" value="1"/>
</dbReference>
<evidence type="ECO:0000313" key="4">
    <source>
        <dbReference type="EMBL" id="OQR76625.1"/>
    </source>
</evidence>
<feature type="domain" description="Ig-like" evidence="3">
    <location>
        <begin position="27"/>
        <end position="119"/>
    </location>
</feature>
<keyword evidence="5" id="KW-1185">Reference proteome</keyword>
<dbReference type="Proteomes" id="UP000192247">
    <property type="component" value="Unassembled WGS sequence"/>
</dbReference>
<dbReference type="InParanoid" id="A0A1V9XT22"/>
<keyword evidence="1" id="KW-0393">Immunoglobulin domain</keyword>
<protein>
    <submittedName>
        <fullName evidence="4">Down syndrome cell adhesion molecule protein 1-like</fullName>
    </submittedName>
</protein>
<dbReference type="SMART" id="SM00409">
    <property type="entry name" value="IG"/>
    <property type="match status" value="1"/>
</dbReference>
<name>A0A1V9XT22_9ACAR</name>
<dbReference type="InterPro" id="IPR003599">
    <property type="entry name" value="Ig_sub"/>
</dbReference>
<dbReference type="FunFam" id="2.60.40.10:FF:000333">
    <property type="entry name" value="Down syndrome cell adhesion molecule"/>
    <property type="match status" value="1"/>
</dbReference>
<dbReference type="InterPro" id="IPR036179">
    <property type="entry name" value="Ig-like_dom_sf"/>
</dbReference>
<sequence>MTRREYWFVLFAFACIFVKISKAGVAPRISPIKTPEDLEEGQRLLIVCGILKGTQPISFAWRRNSSPILENADIKISHNEDYQETLHIMKLNADHVGNYTCSAKNAFGSDQMSVQVVLNFKPIWIQDPSSNLTSVIAEAGSSLTVDCQVRGHPPPTVSIYKGNRNLYIYHFGYFYYI</sequence>
<dbReference type="SUPFAM" id="SSF48726">
    <property type="entry name" value="Immunoglobulin"/>
    <property type="match status" value="2"/>
</dbReference>
<dbReference type="PANTHER" id="PTHR10075">
    <property type="entry name" value="BASIGIN RELATED"/>
    <property type="match status" value="1"/>
</dbReference>
<dbReference type="EMBL" id="MNPL01004603">
    <property type="protein sequence ID" value="OQR76625.1"/>
    <property type="molecule type" value="Genomic_DNA"/>
</dbReference>
<dbReference type="OrthoDB" id="6435434at2759"/>
<dbReference type="InterPro" id="IPR007110">
    <property type="entry name" value="Ig-like_dom"/>
</dbReference>
<dbReference type="InterPro" id="IPR013783">
    <property type="entry name" value="Ig-like_fold"/>
</dbReference>
<feature type="chain" id="PRO_5012528934" evidence="2">
    <location>
        <begin position="24"/>
        <end position="177"/>
    </location>
</feature>
<comment type="caution">
    <text evidence="4">The sequence shown here is derived from an EMBL/GenBank/DDBJ whole genome shotgun (WGS) entry which is preliminary data.</text>
</comment>
<dbReference type="PANTHER" id="PTHR10075:SF82">
    <property type="entry name" value="NEURONAL IMMUNOGLOBULIN DOMAIN-CONTAINING PROTEIN RIG-3"/>
    <property type="match status" value="1"/>
</dbReference>
<gene>
    <name evidence="4" type="ORF">BIW11_07665</name>
</gene>
<feature type="signal peptide" evidence="2">
    <location>
        <begin position="1"/>
        <end position="23"/>
    </location>
</feature>
<dbReference type="GO" id="GO:0007156">
    <property type="term" value="P:homophilic cell adhesion via plasma membrane adhesion molecules"/>
    <property type="evidence" value="ECO:0007669"/>
    <property type="project" value="TreeGrafter"/>
</dbReference>
<proteinExistence type="predicted"/>
<dbReference type="InterPro" id="IPR013098">
    <property type="entry name" value="Ig_I-set"/>
</dbReference>
<evidence type="ECO:0000313" key="5">
    <source>
        <dbReference type="Proteomes" id="UP000192247"/>
    </source>
</evidence>
<dbReference type="GO" id="GO:0070593">
    <property type="term" value="P:dendrite self-avoidance"/>
    <property type="evidence" value="ECO:0007669"/>
    <property type="project" value="TreeGrafter"/>
</dbReference>
<dbReference type="GO" id="GO:0030424">
    <property type="term" value="C:axon"/>
    <property type="evidence" value="ECO:0007669"/>
    <property type="project" value="TreeGrafter"/>
</dbReference>
<dbReference type="GO" id="GO:0098632">
    <property type="term" value="F:cell-cell adhesion mediator activity"/>
    <property type="evidence" value="ECO:0007669"/>
    <property type="project" value="TreeGrafter"/>
</dbReference>
<evidence type="ECO:0000256" key="2">
    <source>
        <dbReference type="SAM" id="SignalP"/>
    </source>
</evidence>
<evidence type="ECO:0000256" key="1">
    <source>
        <dbReference type="ARBA" id="ARBA00023319"/>
    </source>
</evidence>
<keyword evidence="2" id="KW-0732">Signal</keyword>
<dbReference type="GO" id="GO:0007411">
    <property type="term" value="P:axon guidance"/>
    <property type="evidence" value="ECO:0007669"/>
    <property type="project" value="TreeGrafter"/>
</dbReference>
<dbReference type="AlphaFoldDB" id="A0A1V9XT22"/>
<dbReference type="STRING" id="418985.A0A1V9XT22"/>
<reference evidence="4 5" key="1">
    <citation type="journal article" date="2017" name="Gigascience">
        <title>Draft genome of the honey bee ectoparasitic mite, Tropilaelaps mercedesae, is shaped by the parasitic life history.</title>
        <authorList>
            <person name="Dong X."/>
            <person name="Armstrong S.D."/>
            <person name="Xia D."/>
            <person name="Makepeace B.L."/>
            <person name="Darby A.C."/>
            <person name="Kadowaki T."/>
        </authorList>
    </citation>
    <scope>NUCLEOTIDE SEQUENCE [LARGE SCALE GENOMIC DNA]</scope>
    <source>
        <strain evidence="4">Wuxi-XJTLU</strain>
    </source>
</reference>
<dbReference type="Pfam" id="PF07679">
    <property type="entry name" value="I-set"/>
    <property type="match status" value="1"/>
</dbReference>